<keyword evidence="2" id="KW-0812">Transmembrane</keyword>
<feature type="compositionally biased region" description="Low complexity" evidence="1">
    <location>
        <begin position="15"/>
        <end position="24"/>
    </location>
</feature>
<evidence type="ECO:0000313" key="3">
    <source>
        <dbReference type="EMBL" id="RIV37863.1"/>
    </source>
</evidence>
<dbReference type="OrthoDB" id="3403335at2"/>
<keyword evidence="2" id="KW-0472">Membrane</keyword>
<accession>A0A418MUG5</accession>
<sequence>MTAIFNATGPMPATVPARGVAEPAPRAPAPPVGPAVQLPTTPPVVLVPVTRAGRPVGMFVAGAGGVRYRMLLDPDRLITATAGLLALGLLGAGVALRGRRRPPAVGALTMGPGGWVSFRGVPAPAPRTPRPRWARLLGARRLVVQR</sequence>
<gene>
    <name evidence="3" type="ORF">D2L64_14170</name>
</gene>
<keyword evidence="4" id="KW-1185">Reference proteome</keyword>
<dbReference type="RefSeq" id="WP_119576812.1">
    <property type="nucleotide sequence ID" value="NZ_QXEC01000012.1"/>
</dbReference>
<keyword evidence="2" id="KW-1133">Transmembrane helix</keyword>
<feature type="region of interest" description="Disordered" evidence="1">
    <location>
        <begin position="15"/>
        <end position="35"/>
    </location>
</feature>
<evidence type="ECO:0000256" key="1">
    <source>
        <dbReference type="SAM" id="MobiDB-lite"/>
    </source>
</evidence>
<proteinExistence type="predicted"/>
<name>A0A418MUG5_9ACTN</name>
<feature type="transmembrane region" description="Helical" evidence="2">
    <location>
        <begin position="77"/>
        <end position="96"/>
    </location>
</feature>
<dbReference type="AlphaFoldDB" id="A0A418MUG5"/>
<reference evidence="3 4" key="1">
    <citation type="submission" date="2018-08" db="EMBL/GenBank/DDBJ databases">
        <title>Jishengella sp. nov., isolated from a root of Azadirachta indica A. Juss. var. siamensis Valenton.</title>
        <authorList>
            <person name="Kuncharoen N."/>
            <person name="Tanasupawat S."/>
            <person name="Kudo T."/>
            <person name="Ohkuma M."/>
        </authorList>
    </citation>
    <scope>NUCLEOTIDE SEQUENCE [LARGE SCALE GENOMIC DNA]</scope>
    <source>
        <strain evidence="3 4">AZ1-13</strain>
    </source>
</reference>
<dbReference type="EMBL" id="QXEC01000012">
    <property type="protein sequence ID" value="RIV37863.1"/>
    <property type="molecule type" value="Genomic_DNA"/>
</dbReference>
<comment type="caution">
    <text evidence="3">The sequence shown here is derived from an EMBL/GenBank/DDBJ whole genome shotgun (WGS) entry which is preliminary data.</text>
</comment>
<protein>
    <submittedName>
        <fullName evidence="3">Uncharacterized protein</fullName>
    </submittedName>
</protein>
<evidence type="ECO:0000313" key="4">
    <source>
        <dbReference type="Proteomes" id="UP000283832"/>
    </source>
</evidence>
<dbReference type="Proteomes" id="UP000283832">
    <property type="component" value="Unassembled WGS sequence"/>
</dbReference>
<organism evidence="3 4">
    <name type="scientific">Micromonospora radicis</name>
    <dbReference type="NCBI Taxonomy" id="1894971"/>
    <lineage>
        <taxon>Bacteria</taxon>
        <taxon>Bacillati</taxon>
        <taxon>Actinomycetota</taxon>
        <taxon>Actinomycetes</taxon>
        <taxon>Micromonosporales</taxon>
        <taxon>Micromonosporaceae</taxon>
        <taxon>Micromonospora</taxon>
    </lineage>
</organism>
<evidence type="ECO:0000256" key="2">
    <source>
        <dbReference type="SAM" id="Phobius"/>
    </source>
</evidence>